<dbReference type="PROSITE" id="PS50011">
    <property type="entry name" value="PROTEIN_KINASE_DOM"/>
    <property type="match status" value="1"/>
</dbReference>
<keyword evidence="1" id="KW-0808">Transferase</keyword>
<dbReference type="CDD" id="cd14014">
    <property type="entry name" value="STKc_PknB_like"/>
    <property type="match status" value="1"/>
</dbReference>
<keyword evidence="4" id="KW-0067">ATP-binding</keyword>
<evidence type="ECO:0000256" key="5">
    <source>
        <dbReference type="SAM" id="MobiDB-lite"/>
    </source>
</evidence>
<evidence type="ECO:0000256" key="3">
    <source>
        <dbReference type="ARBA" id="ARBA00022777"/>
    </source>
</evidence>
<dbReference type="InterPro" id="IPR008271">
    <property type="entry name" value="Ser/Thr_kinase_AS"/>
</dbReference>
<evidence type="ECO:0000313" key="7">
    <source>
        <dbReference type="EMBL" id="OGL81711.1"/>
    </source>
</evidence>
<reference evidence="7 8" key="1">
    <citation type="journal article" date="2016" name="Nat. Commun.">
        <title>Thousands of microbial genomes shed light on interconnected biogeochemical processes in an aquifer system.</title>
        <authorList>
            <person name="Anantharaman K."/>
            <person name="Brown C.T."/>
            <person name="Hug L.A."/>
            <person name="Sharon I."/>
            <person name="Castelle C.J."/>
            <person name="Probst A.J."/>
            <person name="Thomas B.C."/>
            <person name="Singh A."/>
            <person name="Wilkins M.J."/>
            <person name="Karaoz U."/>
            <person name="Brodie E.L."/>
            <person name="Williams K.H."/>
            <person name="Hubbard S.S."/>
            <person name="Banfield J.F."/>
        </authorList>
    </citation>
    <scope>NUCLEOTIDE SEQUENCE [LARGE SCALE GENOMIC DNA]</scope>
</reference>
<feature type="region of interest" description="Disordered" evidence="5">
    <location>
        <begin position="337"/>
        <end position="368"/>
    </location>
</feature>
<dbReference type="Gene3D" id="3.30.200.20">
    <property type="entry name" value="Phosphorylase Kinase, domain 1"/>
    <property type="match status" value="1"/>
</dbReference>
<keyword evidence="2" id="KW-0547">Nucleotide-binding</keyword>
<evidence type="ECO:0000313" key="8">
    <source>
        <dbReference type="Proteomes" id="UP000176897"/>
    </source>
</evidence>
<dbReference type="PANTHER" id="PTHR43289:SF6">
    <property type="entry name" value="SERINE_THREONINE-PROTEIN KINASE NEKL-3"/>
    <property type="match status" value="1"/>
</dbReference>
<comment type="caution">
    <text evidence="7">The sequence shown here is derived from an EMBL/GenBank/DDBJ whole genome shotgun (WGS) entry which is preliminary data.</text>
</comment>
<dbReference type="Proteomes" id="UP000176897">
    <property type="component" value="Unassembled WGS sequence"/>
</dbReference>
<organism evidence="7 8">
    <name type="scientific">Candidatus Uhrbacteria bacterium RIFCSPLOWO2_01_FULL_47_24</name>
    <dbReference type="NCBI Taxonomy" id="1802401"/>
    <lineage>
        <taxon>Bacteria</taxon>
        <taxon>Candidatus Uhriibacteriota</taxon>
    </lineage>
</organism>
<evidence type="ECO:0000256" key="2">
    <source>
        <dbReference type="ARBA" id="ARBA00022741"/>
    </source>
</evidence>
<dbReference type="PANTHER" id="PTHR43289">
    <property type="entry name" value="MITOGEN-ACTIVATED PROTEIN KINASE KINASE KINASE 20-RELATED"/>
    <property type="match status" value="1"/>
</dbReference>
<gene>
    <name evidence="7" type="ORF">A3B21_04665</name>
</gene>
<dbReference type="SUPFAM" id="SSF56112">
    <property type="entry name" value="Protein kinase-like (PK-like)"/>
    <property type="match status" value="1"/>
</dbReference>
<proteinExistence type="predicted"/>
<feature type="compositionally biased region" description="Polar residues" evidence="5">
    <location>
        <begin position="425"/>
        <end position="434"/>
    </location>
</feature>
<sequence length="562" mass="59940">MAVTLAGVPSAGNPITVGEDGRLQIGAILGAYEKEYQSEGAYEILGFIDSGGMGCVYRARHTTRGIVVAVKVMHPKAGATPQKESVARFLKEARMLMVRFNHPHVVRVSDAGVANIQGKDNPFFAMEYLEGEPLAALLDREQHLSIARAVAIAAQVCEALHAAHTMMDWEEGGTPRLVPIVHRDLKPENIYLVRQPAGAADFVKVLDFGIAKDLGDTRNKTVDGMIMGTPVYMSPEQAEGRSVTPLSDMYSLGQIVYELLTGMAPDNVKTDETFTLSARFSALLKRKLYDAPVPLIQARPDVSQALSDAVMKAIAKEPEDRFASVEEFRAALLAAVETKPSPSPLPKGESSRRQGEGSVTAPQDLPLGNSRITRALPAVVIAVVALGVITSFALRPTRSTPSPAPTPVVASSPAGRGQGEGSVPALQSQSSPQLDRSAAPRVPPSGRPAPALQREKVVPSARTAPVAPKAITPISETPPASTVAPSLSDEHSDHSVTTTPEPQVREESERKAKVEARKEELRKQIVALKAAAAMRRNMRNSALSAKIDAACRELGGEAPECK</sequence>
<feature type="compositionally biased region" description="Polar residues" evidence="5">
    <location>
        <begin position="474"/>
        <end position="485"/>
    </location>
</feature>
<feature type="compositionally biased region" description="Low complexity" evidence="5">
    <location>
        <begin position="395"/>
        <end position="414"/>
    </location>
</feature>
<accession>A0A1F7UTU0</accession>
<name>A0A1F7UTU0_9BACT</name>
<dbReference type="SMART" id="SM00220">
    <property type="entry name" value="S_TKc"/>
    <property type="match status" value="1"/>
</dbReference>
<dbReference type="Gene3D" id="1.10.510.10">
    <property type="entry name" value="Transferase(Phosphotransferase) domain 1"/>
    <property type="match status" value="1"/>
</dbReference>
<evidence type="ECO:0000256" key="4">
    <source>
        <dbReference type="ARBA" id="ARBA00022840"/>
    </source>
</evidence>
<dbReference type="AlphaFoldDB" id="A0A1F7UTU0"/>
<dbReference type="STRING" id="1802401.A3B21_04665"/>
<dbReference type="EMBL" id="MGEJ01000003">
    <property type="protein sequence ID" value="OGL81711.1"/>
    <property type="molecule type" value="Genomic_DNA"/>
</dbReference>
<dbReference type="InterPro" id="IPR011009">
    <property type="entry name" value="Kinase-like_dom_sf"/>
</dbReference>
<dbReference type="Pfam" id="PF00069">
    <property type="entry name" value="Pkinase"/>
    <property type="match status" value="1"/>
</dbReference>
<protein>
    <recommendedName>
        <fullName evidence="6">Protein kinase domain-containing protein</fullName>
    </recommendedName>
</protein>
<evidence type="ECO:0000256" key="1">
    <source>
        <dbReference type="ARBA" id="ARBA00022679"/>
    </source>
</evidence>
<dbReference type="PROSITE" id="PS00108">
    <property type="entry name" value="PROTEIN_KINASE_ST"/>
    <property type="match status" value="1"/>
</dbReference>
<keyword evidence="3" id="KW-0418">Kinase</keyword>
<dbReference type="GO" id="GO:0005524">
    <property type="term" value="F:ATP binding"/>
    <property type="evidence" value="ECO:0007669"/>
    <property type="project" value="UniProtKB-KW"/>
</dbReference>
<feature type="region of interest" description="Disordered" evidence="5">
    <location>
        <begin position="395"/>
        <end position="511"/>
    </location>
</feature>
<feature type="domain" description="Protein kinase" evidence="6">
    <location>
        <begin position="42"/>
        <end position="333"/>
    </location>
</feature>
<dbReference type="InterPro" id="IPR000719">
    <property type="entry name" value="Prot_kinase_dom"/>
</dbReference>
<evidence type="ECO:0000259" key="6">
    <source>
        <dbReference type="PROSITE" id="PS50011"/>
    </source>
</evidence>
<dbReference type="GO" id="GO:0004674">
    <property type="term" value="F:protein serine/threonine kinase activity"/>
    <property type="evidence" value="ECO:0007669"/>
    <property type="project" value="TreeGrafter"/>
</dbReference>